<evidence type="ECO:0000256" key="1">
    <source>
        <dbReference type="ARBA" id="ARBA00023125"/>
    </source>
</evidence>
<name>A0A290WSQ4_9BURK</name>
<evidence type="ECO:0000313" key="3">
    <source>
        <dbReference type="EMBL" id="ATD59921.1"/>
    </source>
</evidence>
<dbReference type="AlphaFoldDB" id="A0A290WSQ4"/>
<dbReference type="PANTHER" id="PTHR46797">
    <property type="entry name" value="HTH-TYPE TRANSCRIPTIONAL REGULATOR"/>
    <property type="match status" value="1"/>
</dbReference>
<evidence type="ECO:0000313" key="4">
    <source>
        <dbReference type="Proteomes" id="UP000218437"/>
    </source>
</evidence>
<keyword evidence="4" id="KW-1185">Reference proteome</keyword>
<dbReference type="InterPro" id="IPR010982">
    <property type="entry name" value="Lambda_DNA-bd_dom_sf"/>
</dbReference>
<sequence length="121" mass="13217">MPRKPKAANGSTLGIRIGRNIKIARLALGLTQAQVAESLDLENVTLSRLETGAQLPSIERLDEVARVLKVSLTALLADTDKDSAMADMLVEVIKDLPAREKKFVYEFAASYAAHWKAGKKK</sequence>
<reference evidence="3 4" key="1">
    <citation type="submission" date="2017-09" db="EMBL/GenBank/DDBJ databases">
        <title>Complete genome sequence of Janthinobacterium svalbardensis PAMC 27463.</title>
        <authorList>
            <person name="Cho Y.-J."/>
            <person name="Cho A."/>
            <person name="Kim O.-S."/>
            <person name="Lee J.-I."/>
        </authorList>
    </citation>
    <scope>NUCLEOTIDE SEQUENCE [LARGE SCALE GENOMIC DNA]</scope>
    <source>
        <strain evidence="3 4">PAMC 27463</strain>
    </source>
</reference>
<proteinExistence type="predicted"/>
<keyword evidence="1" id="KW-0238">DNA-binding</keyword>
<dbReference type="Pfam" id="PF01381">
    <property type="entry name" value="HTH_3"/>
    <property type="match status" value="1"/>
</dbReference>
<dbReference type="PANTHER" id="PTHR46797:SF1">
    <property type="entry name" value="METHYLPHOSPHONATE SYNTHASE"/>
    <property type="match status" value="1"/>
</dbReference>
<dbReference type="GO" id="GO:0003677">
    <property type="term" value="F:DNA binding"/>
    <property type="evidence" value="ECO:0007669"/>
    <property type="project" value="UniProtKB-KW"/>
</dbReference>
<dbReference type="GO" id="GO:0005829">
    <property type="term" value="C:cytosol"/>
    <property type="evidence" value="ECO:0007669"/>
    <property type="project" value="TreeGrafter"/>
</dbReference>
<accession>A0A290WSQ4</accession>
<dbReference type="SUPFAM" id="SSF47413">
    <property type="entry name" value="lambda repressor-like DNA-binding domains"/>
    <property type="match status" value="1"/>
</dbReference>
<gene>
    <name evidence="3" type="ORF">CNX70_06770</name>
</gene>
<dbReference type="Proteomes" id="UP000218437">
    <property type="component" value="Chromosome"/>
</dbReference>
<dbReference type="Gene3D" id="1.10.260.40">
    <property type="entry name" value="lambda repressor-like DNA-binding domains"/>
    <property type="match status" value="1"/>
</dbReference>
<dbReference type="EMBL" id="CP023422">
    <property type="protein sequence ID" value="ATD59921.1"/>
    <property type="molecule type" value="Genomic_DNA"/>
</dbReference>
<dbReference type="InterPro" id="IPR050807">
    <property type="entry name" value="TransReg_Diox_bact_type"/>
</dbReference>
<dbReference type="PROSITE" id="PS50943">
    <property type="entry name" value="HTH_CROC1"/>
    <property type="match status" value="1"/>
</dbReference>
<dbReference type="CDD" id="cd00093">
    <property type="entry name" value="HTH_XRE"/>
    <property type="match status" value="1"/>
</dbReference>
<protein>
    <submittedName>
        <fullName evidence="3">Transcriptional regulator</fullName>
    </submittedName>
</protein>
<feature type="domain" description="HTH cro/C1-type" evidence="2">
    <location>
        <begin position="21"/>
        <end position="75"/>
    </location>
</feature>
<dbReference type="GO" id="GO:0003700">
    <property type="term" value="F:DNA-binding transcription factor activity"/>
    <property type="evidence" value="ECO:0007669"/>
    <property type="project" value="TreeGrafter"/>
</dbReference>
<dbReference type="KEGG" id="jsv:CNX70_06770"/>
<organism evidence="3 4">
    <name type="scientific">Janthinobacterium svalbardensis</name>
    <dbReference type="NCBI Taxonomy" id="368607"/>
    <lineage>
        <taxon>Bacteria</taxon>
        <taxon>Pseudomonadati</taxon>
        <taxon>Pseudomonadota</taxon>
        <taxon>Betaproteobacteria</taxon>
        <taxon>Burkholderiales</taxon>
        <taxon>Oxalobacteraceae</taxon>
        <taxon>Janthinobacterium</taxon>
    </lineage>
</organism>
<dbReference type="InterPro" id="IPR001387">
    <property type="entry name" value="Cro/C1-type_HTH"/>
</dbReference>
<evidence type="ECO:0000259" key="2">
    <source>
        <dbReference type="PROSITE" id="PS50943"/>
    </source>
</evidence>
<dbReference type="RefSeq" id="WP_096234069.1">
    <property type="nucleotide sequence ID" value="NZ_CP023422.1"/>
</dbReference>
<dbReference type="SMART" id="SM00530">
    <property type="entry name" value="HTH_XRE"/>
    <property type="match status" value="1"/>
</dbReference>